<dbReference type="CDD" id="cd00075">
    <property type="entry name" value="HATPase"/>
    <property type="match status" value="1"/>
</dbReference>
<proteinExistence type="predicted"/>
<keyword evidence="8" id="KW-0067">ATP-binding</keyword>
<dbReference type="GO" id="GO:0030295">
    <property type="term" value="F:protein kinase activator activity"/>
    <property type="evidence" value="ECO:0007669"/>
    <property type="project" value="TreeGrafter"/>
</dbReference>
<keyword evidence="12" id="KW-1185">Reference proteome</keyword>
<dbReference type="EC" id="2.7.13.3" evidence="3"/>
<evidence type="ECO:0000256" key="4">
    <source>
        <dbReference type="ARBA" id="ARBA00022553"/>
    </source>
</evidence>
<dbReference type="PANTHER" id="PTHR42878:SF7">
    <property type="entry name" value="SENSOR HISTIDINE KINASE GLRK"/>
    <property type="match status" value="1"/>
</dbReference>
<accession>A0A4Z0BHI9</accession>
<dbReference type="InterPro" id="IPR005467">
    <property type="entry name" value="His_kinase_dom"/>
</dbReference>
<dbReference type="SMART" id="SM00387">
    <property type="entry name" value="HATPase_c"/>
    <property type="match status" value="1"/>
</dbReference>
<dbReference type="Proteomes" id="UP000297564">
    <property type="component" value="Unassembled WGS sequence"/>
</dbReference>
<dbReference type="Pfam" id="PF01590">
    <property type="entry name" value="GAF"/>
    <property type="match status" value="1"/>
</dbReference>
<evidence type="ECO:0000256" key="8">
    <source>
        <dbReference type="ARBA" id="ARBA00022840"/>
    </source>
</evidence>
<dbReference type="GO" id="GO:0007234">
    <property type="term" value="P:osmosensory signaling via phosphorelay pathway"/>
    <property type="evidence" value="ECO:0007669"/>
    <property type="project" value="TreeGrafter"/>
</dbReference>
<dbReference type="SMART" id="SM00388">
    <property type="entry name" value="HisKA"/>
    <property type="match status" value="1"/>
</dbReference>
<dbReference type="InterPro" id="IPR029016">
    <property type="entry name" value="GAF-like_dom_sf"/>
</dbReference>
<dbReference type="SMART" id="SM00065">
    <property type="entry name" value="GAF"/>
    <property type="match status" value="1"/>
</dbReference>
<dbReference type="SUPFAM" id="SSF47384">
    <property type="entry name" value="Homodimeric domain of signal transducing histidine kinase"/>
    <property type="match status" value="1"/>
</dbReference>
<evidence type="ECO:0000256" key="1">
    <source>
        <dbReference type="ARBA" id="ARBA00000085"/>
    </source>
</evidence>
<dbReference type="GO" id="GO:0005524">
    <property type="term" value="F:ATP binding"/>
    <property type="evidence" value="ECO:0007669"/>
    <property type="project" value="UniProtKB-KW"/>
</dbReference>
<dbReference type="PANTHER" id="PTHR42878">
    <property type="entry name" value="TWO-COMPONENT HISTIDINE KINASE"/>
    <property type="match status" value="1"/>
</dbReference>
<dbReference type="InterPro" id="IPR003018">
    <property type="entry name" value="GAF"/>
</dbReference>
<evidence type="ECO:0000256" key="2">
    <source>
        <dbReference type="ARBA" id="ARBA00004429"/>
    </source>
</evidence>
<dbReference type="Pfam" id="PF00512">
    <property type="entry name" value="HisKA"/>
    <property type="match status" value="1"/>
</dbReference>
<evidence type="ECO:0000256" key="9">
    <source>
        <dbReference type="ARBA" id="ARBA00023012"/>
    </source>
</evidence>
<name>A0A4Z0BHI9_9BURK</name>
<evidence type="ECO:0000259" key="10">
    <source>
        <dbReference type="PROSITE" id="PS50109"/>
    </source>
</evidence>
<dbReference type="InterPro" id="IPR050351">
    <property type="entry name" value="BphY/WalK/GraS-like"/>
</dbReference>
<dbReference type="AlphaFoldDB" id="A0A4Z0BHI9"/>
<organism evidence="11 12">
    <name type="scientific">Ramlibacter rhizophilus</name>
    <dbReference type="NCBI Taxonomy" id="1781167"/>
    <lineage>
        <taxon>Bacteria</taxon>
        <taxon>Pseudomonadati</taxon>
        <taxon>Pseudomonadota</taxon>
        <taxon>Betaproteobacteria</taxon>
        <taxon>Burkholderiales</taxon>
        <taxon>Comamonadaceae</taxon>
        <taxon>Ramlibacter</taxon>
    </lineage>
</organism>
<feature type="domain" description="Histidine kinase" evidence="10">
    <location>
        <begin position="185"/>
        <end position="402"/>
    </location>
</feature>
<dbReference type="PRINTS" id="PR00344">
    <property type="entry name" value="BCTRLSENSOR"/>
</dbReference>
<evidence type="ECO:0000313" key="12">
    <source>
        <dbReference type="Proteomes" id="UP000297564"/>
    </source>
</evidence>
<evidence type="ECO:0000256" key="3">
    <source>
        <dbReference type="ARBA" id="ARBA00012438"/>
    </source>
</evidence>
<keyword evidence="6" id="KW-0547">Nucleotide-binding</keyword>
<comment type="subcellular location">
    <subcellularLocation>
        <location evidence="2">Cell inner membrane</location>
        <topology evidence="2">Multi-pass membrane protein</topology>
    </subcellularLocation>
</comment>
<dbReference type="InterPro" id="IPR036097">
    <property type="entry name" value="HisK_dim/P_sf"/>
</dbReference>
<comment type="catalytic activity">
    <reaction evidence="1">
        <text>ATP + protein L-histidine = ADP + protein N-phospho-L-histidine.</text>
        <dbReference type="EC" id="2.7.13.3"/>
    </reaction>
</comment>
<evidence type="ECO:0000256" key="7">
    <source>
        <dbReference type="ARBA" id="ARBA00022777"/>
    </source>
</evidence>
<dbReference type="Pfam" id="PF02518">
    <property type="entry name" value="HATPase_c"/>
    <property type="match status" value="1"/>
</dbReference>
<keyword evidence="9" id="KW-0902">Two-component regulatory system</keyword>
<dbReference type="Gene3D" id="3.30.565.10">
    <property type="entry name" value="Histidine kinase-like ATPase, C-terminal domain"/>
    <property type="match status" value="1"/>
</dbReference>
<keyword evidence="4" id="KW-0597">Phosphoprotein</keyword>
<dbReference type="OrthoDB" id="9806130at2"/>
<evidence type="ECO:0000256" key="5">
    <source>
        <dbReference type="ARBA" id="ARBA00022679"/>
    </source>
</evidence>
<dbReference type="SUPFAM" id="SSF55781">
    <property type="entry name" value="GAF domain-like"/>
    <property type="match status" value="1"/>
</dbReference>
<dbReference type="FunFam" id="3.30.565.10:FF:000006">
    <property type="entry name" value="Sensor histidine kinase WalK"/>
    <property type="match status" value="1"/>
</dbReference>
<evidence type="ECO:0000256" key="6">
    <source>
        <dbReference type="ARBA" id="ARBA00022741"/>
    </source>
</evidence>
<dbReference type="InterPro" id="IPR003661">
    <property type="entry name" value="HisK_dim/P_dom"/>
</dbReference>
<dbReference type="InterPro" id="IPR003594">
    <property type="entry name" value="HATPase_dom"/>
</dbReference>
<dbReference type="EMBL" id="SMLL01000005">
    <property type="protein sequence ID" value="TFY98762.1"/>
    <property type="molecule type" value="Genomic_DNA"/>
</dbReference>
<dbReference type="GO" id="GO:0005886">
    <property type="term" value="C:plasma membrane"/>
    <property type="evidence" value="ECO:0007669"/>
    <property type="project" value="UniProtKB-SubCell"/>
</dbReference>
<dbReference type="CDD" id="cd00082">
    <property type="entry name" value="HisKA"/>
    <property type="match status" value="1"/>
</dbReference>
<dbReference type="GO" id="GO:0000156">
    <property type="term" value="F:phosphorelay response regulator activity"/>
    <property type="evidence" value="ECO:0007669"/>
    <property type="project" value="TreeGrafter"/>
</dbReference>
<keyword evidence="5" id="KW-0808">Transferase</keyword>
<dbReference type="SUPFAM" id="SSF55874">
    <property type="entry name" value="ATPase domain of HSP90 chaperone/DNA topoisomerase II/histidine kinase"/>
    <property type="match status" value="1"/>
</dbReference>
<sequence length="402" mass="43708">MTWTSTTWPSPPTGSRWDDMALGSFQVDKRAQQLRKLTEISRALTYAVSLGEVLDLTVRRAAELLESHRSVLMLTDDQGLLSVQASFGLDDAMLDTFHEPLQETLIARLEALLVKGPNERFLGVPLVAGGDVTGLLAVAKPTTEGTSDEDDDEWLLSALADQAAVALEKSRLDETAEFRERLIGIVSHDLRNPVAVIMLASSVLARWEQLEPAAVNKLITRIQTAGRRASDMIRDLLDFTQARLGSGIPIGRKATDLHGIVRQVVEEVEIAHPERTFSLHHSGNAQGQWDPDRLAQVIGNLLSNAIAYSPKQSTIRITTDGTAADIVALVMENDGPAIPAEVLPHLFEPMRRASAELTNLNRSVGLGLYIVKHIVEAHGGKVSVTSAEGAGTAVRVELPRRV</sequence>
<evidence type="ECO:0000313" key="11">
    <source>
        <dbReference type="EMBL" id="TFY98762.1"/>
    </source>
</evidence>
<dbReference type="PROSITE" id="PS50109">
    <property type="entry name" value="HIS_KIN"/>
    <property type="match status" value="1"/>
</dbReference>
<reference evidence="11 12" key="1">
    <citation type="submission" date="2019-03" db="EMBL/GenBank/DDBJ databases">
        <title>Ramlibacter rhizophilus CCTCC AB2015357, whole genome shotgun sequence.</title>
        <authorList>
            <person name="Zhang X."/>
            <person name="Feng G."/>
            <person name="Zhu H."/>
        </authorList>
    </citation>
    <scope>NUCLEOTIDE SEQUENCE [LARGE SCALE GENOMIC DNA]</scope>
    <source>
        <strain evidence="11 12">CCTCC AB2015357</strain>
    </source>
</reference>
<dbReference type="GO" id="GO:0000155">
    <property type="term" value="F:phosphorelay sensor kinase activity"/>
    <property type="evidence" value="ECO:0007669"/>
    <property type="project" value="InterPro"/>
</dbReference>
<dbReference type="InterPro" id="IPR036890">
    <property type="entry name" value="HATPase_C_sf"/>
</dbReference>
<comment type="caution">
    <text evidence="11">The sequence shown here is derived from an EMBL/GenBank/DDBJ whole genome shotgun (WGS) entry which is preliminary data.</text>
</comment>
<keyword evidence="7" id="KW-0418">Kinase</keyword>
<dbReference type="Gene3D" id="1.10.287.130">
    <property type="match status" value="1"/>
</dbReference>
<dbReference type="InterPro" id="IPR004358">
    <property type="entry name" value="Sig_transdc_His_kin-like_C"/>
</dbReference>
<protein>
    <recommendedName>
        <fullName evidence="3">histidine kinase</fullName>
        <ecNumber evidence="3">2.7.13.3</ecNumber>
    </recommendedName>
</protein>
<dbReference type="Gene3D" id="3.30.450.40">
    <property type="match status" value="2"/>
</dbReference>
<gene>
    <name evidence="11" type="ORF">EZ242_14690</name>
</gene>